<evidence type="ECO:0000259" key="1">
    <source>
        <dbReference type="PROSITE" id="PS50994"/>
    </source>
</evidence>
<dbReference type="InterPro" id="IPR009057">
    <property type="entry name" value="Homeodomain-like_sf"/>
</dbReference>
<name>A0AAU9ER69_9BACT</name>
<proteinExistence type="predicted"/>
<dbReference type="PANTHER" id="PTHR46889">
    <property type="entry name" value="TRANSPOSASE INSF FOR INSERTION SEQUENCE IS3B-RELATED"/>
    <property type="match status" value="1"/>
</dbReference>
<dbReference type="AlphaFoldDB" id="A0AAU9ER69"/>
<dbReference type="EMBL" id="AP028679">
    <property type="protein sequence ID" value="BEQ16954.1"/>
    <property type="molecule type" value="Genomic_DNA"/>
</dbReference>
<dbReference type="Gene3D" id="3.30.420.10">
    <property type="entry name" value="Ribonuclease H-like superfamily/Ribonuclease H"/>
    <property type="match status" value="1"/>
</dbReference>
<dbReference type="InterPro" id="IPR036397">
    <property type="entry name" value="RNaseH_sf"/>
</dbReference>
<organism evidence="2 3">
    <name type="scientific">Desulfoferula mesophila</name>
    <dbReference type="NCBI Taxonomy" id="3058419"/>
    <lineage>
        <taxon>Bacteria</taxon>
        <taxon>Pseudomonadati</taxon>
        <taxon>Thermodesulfobacteriota</taxon>
        <taxon>Desulfarculia</taxon>
        <taxon>Desulfarculales</taxon>
        <taxon>Desulfarculaceae</taxon>
        <taxon>Desulfoferula</taxon>
    </lineage>
</organism>
<dbReference type="PROSITE" id="PS50994">
    <property type="entry name" value="INTEGRASE"/>
    <property type="match status" value="1"/>
</dbReference>
<reference evidence="3" key="1">
    <citation type="journal article" date="2023" name="Arch. Microbiol.">
        <title>Desulfoferula mesophilus gen. nov. sp. nov., a mesophilic sulfate-reducing bacterium isolated from a brackish lake sediment.</title>
        <authorList>
            <person name="Watanabe T."/>
            <person name="Yabe T."/>
            <person name="Tsuji J.M."/>
            <person name="Fukui M."/>
        </authorList>
    </citation>
    <scope>NUCLEOTIDE SEQUENCE [LARGE SCALE GENOMIC DNA]</scope>
    <source>
        <strain evidence="3">12FAK</strain>
    </source>
</reference>
<dbReference type="InterPro" id="IPR012337">
    <property type="entry name" value="RNaseH-like_sf"/>
</dbReference>
<protein>
    <submittedName>
        <fullName evidence="2">Transposase</fullName>
    </submittedName>
</protein>
<dbReference type="GO" id="GO:0015074">
    <property type="term" value="P:DNA integration"/>
    <property type="evidence" value="ECO:0007669"/>
    <property type="project" value="InterPro"/>
</dbReference>
<dbReference type="KEGG" id="dmp:FAK_40200"/>
<dbReference type="Pfam" id="PF00665">
    <property type="entry name" value="rve"/>
    <property type="match status" value="1"/>
</dbReference>
<accession>A0AAU9ER69</accession>
<dbReference type="InterPro" id="IPR036388">
    <property type="entry name" value="WH-like_DNA-bd_sf"/>
</dbReference>
<gene>
    <name evidence="2" type="ORF">FAK_40200</name>
</gene>
<dbReference type="Gene3D" id="1.10.10.10">
    <property type="entry name" value="Winged helix-like DNA-binding domain superfamily/Winged helix DNA-binding domain"/>
    <property type="match status" value="1"/>
</dbReference>
<evidence type="ECO:0000313" key="3">
    <source>
        <dbReference type="Proteomes" id="UP001366166"/>
    </source>
</evidence>
<dbReference type="GO" id="GO:0003676">
    <property type="term" value="F:nucleic acid binding"/>
    <property type="evidence" value="ECO:0007669"/>
    <property type="project" value="InterPro"/>
</dbReference>
<keyword evidence="3" id="KW-1185">Reference proteome</keyword>
<dbReference type="PANTHER" id="PTHR46889:SF4">
    <property type="entry name" value="TRANSPOSASE INSO FOR INSERTION SEQUENCE ELEMENT IS911B-RELATED"/>
    <property type="match status" value="1"/>
</dbReference>
<dbReference type="InterPro" id="IPR001584">
    <property type="entry name" value="Integrase_cat-core"/>
</dbReference>
<dbReference type="InterPro" id="IPR050900">
    <property type="entry name" value="Transposase_IS3/IS150/IS904"/>
</dbReference>
<evidence type="ECO:0000313" key="2">
    <source>
        <dbReference type="EMBL" id="BEQ16954.1"/>
    </source>
</evidence>
<dbReference type="SUPFAM" id="SSF46689">
    <property type="entry name" value="Homeodomain-like"/>
    <property type="match status" value="1"/>
</dbReference>
<dbReference type="Proteomes" id="UP001366166">
    <property type="component" value="Chromosome"/>
</dbReference>
<dbReference type="SUPFAM" id="SSF53098">
    <property type="entry name" value="Ribonuclease H-like"/>
    <property type="match status" value="1"/>
</dbReference>
<feature type="domain" description="Integrase catalytic" evidence="1">
    <location>
        <begin position="130"/>
        <end position="247"/>
    </location>
</feature>
<dbReference type="Pfam" id="PF13565">
    <property type="entry name" value="HTH_32"/>
    <property type="match status" value="1"/>
</dbReference>
<sequence>MRFSQAEKMEIIRLVEGSSLPVKQTLREMDVPRSSFYRWYRRYLDYGYDGLASQPPHARRFWNKIPESEKKHIVSEAKQMPELTPRELAWHITDSQGAFISESSVYRILRDYDLVASPAYIVLTAADEYRHKTKRVHQLWQTDFTYFKIIGWGWYYLSTILDDYSRYIIAWLLTSTMSAEDVKNTLDLAITKTGITGVKVRHRPRLLSDNGPCYLAGDLKQYLDQHGIRHTRGKPYHPMTQGKIERYVNGGVSAGQLAV</sequence>